<proteinExistence type="predicted"/>
<name>A0AAW2IUI1_9LAMI</name>
<gene>
    <name evidence="2" type="ORF">Sangu_2755800</name>
</gene>
<feature type="domain" description="Reverse transcriptase Ty1/copia-type" evidence="1">
    <location>
        <begin position="2"/>
        <end position="57"/>
    </location>
</feature>
<dbReference type="Pfam" id="PF07727">
    <property type="entry name" value="RVT_2"/>
    <property type="match status" value="1"/>
</dbReference>
<comment type="caution">
    <text evidence="2">The sequence shown here is derived from an EMBL/GenBank/DDBJ whole genome shotgun (WGS) entry which is preliminary data.</text>
</comment>
<accession>A0AAW2IUI1</accession>
<dbReference type="AlphaFoldDB" id="A0AAW2IUI1"/>
<reference evidence="2" key="1">
    <citation type="submission" date="2020-06" db="EMBL/GenBank/DDBJ databases">
        <authorList>
            <person name="Li T."/>
            <person name="Hu X."/>
            <person name="Zhang T."/>
            <person name="Song X."/>
            <person name="Zhang H."/>
            <person name="Dai N."/>
            <person name="Sheng W."/>
            <person name="Hou X."/>
            <person name="Wei L."/>
        </authorList>
    </citation>
    <scope>NUCLEOTIDE SEQUENCE</scope>
    <source>
        <strain evidence="2">G01</strain>
        <tissue evidence="2">Leaf</tissue>
    </source>
</reference>
<reference evidence="2" key="2">
    <citation type="journal article" date="2024" name="Plant">
        <title>Genomic evolution and insights into agronomic trait innovations of Sesamum species.</title>
        <authorList>
            <person name="Miao H."/>
            <person name="Wang L."/>
            <person name="Qu L."/>
            <person name="Liu H."/>
            <person name="Sun Y."/>
            <person name="Le M."/>
            <person name="Wang Q."/>
            <person name="Wei S."/>
            <person name="Zheng Y."/>
            <person name="Lin W."/>
            <person name="Duan Y."/>
            <person name="Cao H."/>
            <person name="Xiong S."/>
            <person name="Wang X."/>
            <person name="Wei L."/>
            <person name="Li C."/>
            <person name="Ma Q."/>
            <person name="Ju M."/>
            <person name="Zhao R."/>
            <person name="Li G."/>
            <person name="Mu C."/>
            <person name="Tian Q."/>
            <person name="Mei H."/>
            <person name="Zhang T."/>
            <person name="Gao T."/>
            <person name="Zhang H."/>
        </authorList>
    </citation>
    <scope>NUCLEOTIDE SEQUENCE</scope>
    <source>
        <strain evidence="2">G01</strain>
    </source>
</reference>
<evidence type="ECO:0000313" key="2">
    <source>
        <dbReference type="EMBL" id="KAL0285944.1"/>
    </source>
</evidence>
<dbReference type="InterPro" id="IPR013103">
    <property type="entry name" value="RVT_2"/>
</dbReference>
<evidence type="ECO:0000259" key="1">
    <source>
        <dbReference type="Pfam" id="PF07727"/>
    </source>
</evidence>
<organism evidence="2">
    <name type="scientific">Sesamum angustifolium</name>
    <dbReference type="NCBI Taxonomy" id="2727405"/>
    <lineage>
        <taxon>Eukaryota</taxon>
        <taxon>Viridiplantae</taxon>
        <taxon>Streptophyta</taxon>
        <taxon>Embryophyta</taxon>
        <taxon>Tracheophyta</taxon>
        <taxon>Spermatophyta</taxon>
        <taxon>Magnoliopsida</taxon>
        <taxon>eudicotyledons</taxon>
        <taxon>Gunneridae</taxon>
        <taxon>Pentapetalae</taxon>
        <taxon>asterids</taxon>
        <taxon>lamiids</taxon>
        <taxon>Lamiales</taxon>
        <taxon>Pedaliaceae</taxon>
        <taxon>Sesamum</taxon>
    </lineage>
</organism>
<protein>
    <recommendedName>
        <fullName evidence="1">Reverse transcriptase Ty1/copia-type domain-containing protein</fullName>
    </recommendedName>
</protein>
<dbReference type="EMBL" id="JACGWK010001563">
    <property type="protein sequence ID" value="KAL0285944.1"/>
    <property type="molecule type" value="Genomic_DNA"/>
</dbReference>
<sequence>MLSIGAWYDYEIWPIDVKTAFLNGFIEEEIYIDQLEGLTVIGEEQKCTRPNSAYALSVTSRYQACAEEAHWTAVKTILKYLRRTKDVFLVYGGGELILEGFSDASFQ</sequence>